<keyword evidence="3" id="KW-0106">Calcium</keyword>
<dbReference type="InterPro" id="IPR049025">
    <property type="entry name" value="AIF-1_EF_pair"/>
</dbReference>
<dbReference type="RefSeq" id="XP_022251079.1">
    <property type="nucleotide sequence ID" value="XM_022395371.1"/>
</dbReference>
<dbReference type="InterPro" id="IPR002048">
    <property type="entry name" value="EF_hand_dom"/>
</dbReference>
<dbReference type="CDD" id="cd00051">
    <property type="entry name" value="EFh"/>
    <property type="match status" value="1"/>
</dbReference>
<dbReference type="InterPro" id="IPR011992">
    <property type="entry name" value="EF-hand-dom_pair"/>
</dbReference>
<reference evidence="6" key="1">
    <citation type="submission" date="2025-08" db="UniProtKB">
        <authorList>
            <consortium name="RefSeq"/>
        </authorList>
    </citation>
    <scope>IDENTIFICATION</scope>
    <source>
        <tissue evidence="6">Muscle</tissue>
    </source>
</reference>
<feature type="domain" description="EF-hand" evidence="4">
    <location>
        <begin position="64"/>
        <end position="99"/>
    </location>
</feature>
<protein>
    <submittedName>
        <fullName evidence="6">EF-hand domain-containing protein D2 homolog isoform X2</fullName>
    </submittedName>
</protein>
<dbReference type="InterPro" id="IPR040365">
    <property type="entry name" value="EFHD1/2"/>
</dbReference>
<evidence type="ECO:0000256" key="1">
    <source>
        <dbReference type="ARBA" id="ARBA00022723"/>
    </source>
</evidence>
<dbReference type="PROSITE" id="PS50222">
    <property type="entry name" value="EF_HAND_2"/>
    <property type="match status" value="2"/>
</dbReference>
<name>A0ABM1T5C3_LIMPO</name>
<gene>
    <name evidence="6" type="primary">LOC106467237</name>
</gene>
<accession>A0ABM1T5C3</accession>
<dbReference type="PROSITE" id="PS00018">
    <property type="entry name" value="EF_HAND_1"/>
    <property type="match status" value="1"/>
</dbReference>
<keyword evidence="2" id="KW-0677">Repeat</keyword>
<dbReference type="Gene3D" id="1.10.238.10">
    <property type="entry name" value="EF-hand"/>
    <property type="match status" value="1"/>
</dbReference>
<dbReference type="SMART" id="SM00054">
    <property type="entry name" value="EFh"/>
    <property type="match status" value="2"/>
</dbReference>
<proteinExistence type="predicted"/>
<evidence type="ECO:0000313" key="6">
    <source>
        <dbReference type="RefSeq" id="XP_022251079.1"/>
    </source>
</evidence>
<dbReference type="Pfam" id="PF21008">
    <property type="entry name" value="AIF-1"/>
    <property type="match status" value="1"/>
</dbReference>
<dbReference type="SUPFAM" id="SSF47473">
    <property type="entry name" value="EF-hand"/>
    <property type="match status" value="1"/>
</dbReference>
<evidence type="ECO:0000313" key="5">
    <source>
        <dbReference type="Proteomes" id="UP000694941"/>
    </source>
</evidence>
<keyword evidence="1" id="KW-0479">Metal-binding</keyword>
<evidence type="ECO:0000259" key="4">
    <source>
        <dbReference type="PROSITE" id="PS50222"/>
    </source>
</evidence>
<dbReference type="InterPro" id="IPR018247">
    <property type="entry name" value="EF_Hand_1_Ca_BS"/>
</dbReference>
<evidence type="ECO:0000256" key="2">
    <source>
        <dbReference type="ARBA" id="ARBA00022737"/>
    </source>
</evidence>
<feature type="domain" description="EF-hand" evidence="4">
    <location>
        <begin position="39"/>
        <end position="63"/>
    </location>
</feature>
<organism evidence="5 6">
    <name type="scientific">Limulus polyphemus</name>
    <name type="common">Atlantic horseshoe crab</name>
    <dbReference type="NCBI Taxonomy" id="6850"/>
    <lineage>
        <taxon>Eukaryota</taxon>
        <taxon>Metazoa</taxon>
        <taxon>Ecdysozoa</taxon>
        <taxon>Arthropoda</taxon>
        <taxon>Chelicerata</taxon>
        <taxon>Merostomata</taxon>
        <taxon>Xiphosura</taxon>
        <taxon>Limulidae</taxon>
        <taxon>Limulus</taxon>
    </lineage>
</organism>
<dbReference type="PANTHER" id="PTHR13025:SF6">
    <property type="entry name" value="EF-HAND DOMAIN-CONTAINING PROTEIN-RELATED"/>
    <property type="match status" value="1"/>
</dbReference>
<keyword evidence="5" id="KW-1185">Reference proteome</keyword>
<dbReference type="Proteomes" id="UP000694941">
    <property type="component" value="Unplaced"/>
</dbReference>
<evidence type="ECO:0000256" key="3">
    <source>
        <dbReference type="ARBA" id="ARBA00022837"/>
    </source>
</evidence>
<sequence>MSTPLVRKTNVFVRLTLTKNSQNSREKKSKNTKKCLKSEFDVGGDNYIDFHDLKRMMEKLGSPQTHLALKDMIREIDEDQDNRINFREFLLIFRKARAGELSVDSGLLEFAHLAEIDVEKVGVGGAKTFFEAQIEKQKRNKVFEEEIKVEREERRRGEEERRQRKAAFLDKAQFFQETAA</sequence>
<dbReference type="GeneID" id="106467237"/>
<dbReference type="PANTHER" id="PTHR13025">
    <property type="entry name" value="EF-HAND DOMAIN-CONTAINING PROTEIN D"/>
    <property type="match status" value="1"/>
</dbReference>